<evidence type="ECO:0000313" key="2">
    <source>
        <dbReference type="EMBL" id="CCB90912.1"/>
    </source>
</evidence>
<dbReference type="EMBL" id="FR872642">
    <property type="protein sequence ID" value="CCB90912.1"/>
    <property type="molecule type" value="Genomic_DNA"/>
</dbReference>
<dbReference type="AlphaFoldDB" id="F8LBP8"/>
<gene>
    <name evidence="2" type="ORF">WCH_AU05490</name>
</gene>
<proteinExistence type="predicted"/>
<organism evidence="2">
    <name type="scientific">Waddlia chondrophila 2032/99</name>
    <dbReference type="NCBI Taxonomy" id="765953"/>
    <lineage>
        <taxon>Bacteria</taxon>
        <taxon>Pseudomonadati</taxon>
        <taxon>Chlamydiota</taxon>
        <taxon>Chlamydiia</taxon>
        <taxon>Parachlamydiales</taxon>
        <taxon>Waddliaceae</taxon>
        <taxon>Waddlia</taxon>
    </lineage>
</organism>
<name>F8LBP8_9BACT</name>
<evidence type="ECO:0000256" key="1">
    <source>
        <dbReference type="SAM" id="MobiDB-lite"/>
    </source>
</evidence>
<feature type="compositionally biased region" description="Polar residues" evidence="1">
    <location>
        <begin position="15"/>
        <end position="24"/>
    </location>
</feature>
<sequence length="447" mass="49017">MTSTGGIPPDGGSIHWQSSSTSGSDETERTTRAATFKADGKEYTVKVSYSRQAVKEKYGISDDAVDATMEEVISKIGVEQLKNLAGHSISASLRGKGGEQIQYKANKDSNYQIFSDALKTKNLPLFQTISTVRTVFQLNTGALRQVPSSSGELELTSIRFEEVPNEVFAFIEHLSSTNPIASDLGKIKKIIEADSADEVKKILEDSELKLTKEQQNEVLKQLKDVDFADEIRVAIGLQKEGDVFLDVSQGGIQIENQPEGVGKMACASICGEAILWMESNNEYLVTREDFEQVIKDGIDRHVGGKIVENPPGGKEFNDVFKGISGDFESEDHEFEHSLIAEHFDGEVESMTSSDYLVVTGHSSAWGEELGSILLFKVGDDESSAQWGVMDSHGVTENKGTRDEITRGASLRFFDTAQKALDYVKGHVKMGKEDPARVDKVSVVNRQS</sequence>
<feature type="region of interest" description="Disordered" evidence="1">
    <location>
        <begin position="1"/>
        <end position="32"/>
    </location>
</feature>
<protein>
    <submittedName>
        <fullName evidence="2">Uncharacterized protein</fullName>
    </submittedName>
</protein>
<reference evidence="2" key="1">
    <citation type="submission" date="2011-05" db="EMBL/GenBank/DDBJ databases">
        <title>Unity in variety -- the pan-genome of the Chlamydiae.</title>
        <authorList>
            <person name="Collingro A."/>
            <person name="Tischler P."/>
            <person name="Weinmaier T."/>
            <person name="Penz T."/>
            <person name="Heinz E."/>
            <person name="Brunham R.C."/>
            <person name="Read T.D."/>
            <person name="Bavoil P.M."/>
            <person name="Sachse K."/>
            <person name="Kahane S."/>
            <person name="Friedman M.G."/>
            <person name="Rattei T."/>
            <person name="Myers G.S.A."/>
            <person name="Horn M."/>
        </authorList>
    </citation>
    <scope>NUCLEOTIDE SEQUENCE</scope>
    <source>
        <strain evidence="2">2032/99</strain>
    </source>
</reference>
<accession>F8LBP8</accession>